<organism evidence="3 4">
    <name type="scientific">Halolamina pelagica</name>
    <dbReference type="NCBI Taxonomy" id="699431"/>
    <lineage>
        <taxon>Archaea</taxon>
        <taxon>Methanobacteriati</taxon>
        <taxon>Methanobacteriota</taxon>
        <taxon>Stenosarchaea group</taxon>
        <taxon>Halobacteria</taxon>
        <taxon>Halobacteriales</taxon>
        <taxon>Haloferacaceae</taxon>
    </lineage>
</organism>
<dbReference type="InterPro" id="IPR024654">
    <property type="entry name" value="Calcineurin-like_PHP_lpxH"/>
</dbReference>
<protein>
    <recommendedName>
        <fullName evidence="1">Phosphoesterase</fullName>
        <ecNumber evidence="1">3.1.4.-</ecNumber>
    </recommendedName>
</protein>
<dbReference type="OrthoDB" id="9937at2157"/>
<comment type="similarity">
    <text evidence="1">Belongs to the metallophosphoesterase superfamily. YfcE family.</text>
</comment>
<proteinExistence type="inferred from homology"/>
<dbReference type="Proteomes" id="UP000050535">
    <property type="component" value="Unassembled WGS sequence"/>
</dbReference>
<evidence type="ECO:0000256" key="1">
    <source>
        <dbReference type="RuleBase" id="RU362039"/>
    </source>
</evidence>
<keyword evidence="4" id="KW-1185">Reference proteome</keyword>
<dbReference type="Gene3D" id="3.60.21.10">
    <property type="match status" value="1"/>
</dbReference>
<dbReference type="GO" id="GO:0046872">
    <property type="term" value="F:metal ion binding"/>
    <property type="evidence" value="ECO:0007669"/>
    <property type="project" value="UniProtKB-KW"/>
</dbReference>
<sequence>MRVALLSDIHANEPALQAVLSDLPSEQVDSVICVGDIVGYGPDPKACVSLVRAHADHCVAGNHDREANTPDRYSGHPTAGPGLQHTYDQLGDDERTWLTELPERRKLPDHSITVAHSHPDPAHTDRYVYPDEFSTVGAPVDTDLLAMGHTHVQGAETVDGTLVVNPGSVGQPRDGEPGAAYAIVDIDDQTADLRRVDYDIDAVRNRVRAAGLPDETWERLEEGR</sequence>
<dbReference type="InterPro" id="IPR050126">
    <property type="entry name" value="Ap4A_hydrolase"/>
</dbReference>
<dbReference type="AlphaFoldDB" id="A0A0P7H782"/>
<dbReference type="PANTHER" id="PTHR42850">
    <property type="entry name" value="METALLOPHOSPHOESTERASE"/>
    <property type="match status" value="1"/>
</dbReference>
<dbReference type="RefSeq" id="WP_054584967.1">
    <property type="nucleotide sequence ID" value="NZ_LGUC01000002.1"/>
</dbReference>
<dbReference type="PANTHER" id="PTHR42850:SF2">
    <property type="entry name" value="BLL5683 PROTEIN"/>
    <property type="match status" value="1"/>
</dbReference>
<dbReference type="GO" id="GO:0016791">
    <property type="term" value="F:phosphatase activity"/>
    <property type="evidence" value="ECO:0007669"/>
    <property type="project" value="TreeGrafter"/>
</dbReference>
<comment type="cofactor">
    <cofactor evidence="1">
        <name>a divalent metal cation</name>
        <dbReference type="ChEBI" id="CHEBI:60240"/>
    </cofactor>
</comment>
<comment type="caution">
    <text evidence="3">The sequence shown here is derived from an EMBL/GenBank/DDBJ whole genome shotgun (WGS) entry which is preliminary data.</text>
</comment>
<evidence type="ECO:0000259" key="2">
    <source>
        <dbReference type="Pfam" id="PF12850"/>
    </source>
</evidence>
<keyword evidence="1" id="KW-0479">Metal-binding</keyword>
<name>A0A0P7H782_9EURY</name>
<feature type="domain" description="Calcineurin-like phosphoesterase" evidence="2">
    <location>
        <begin position="1"/>
        <end position="188"/>
    </location>
</feature>
<reference evidence="4" key="1">
    <citation type="submission" date="2013-11" db="EMBL/GenBank/DDBJ databases">
        <authorList>
            <person name="Hoang H.T."/>
            <person name="Killian M.L."/>
            <person name="Madson D.M."/>
            <person name="Arruda P.H.E."/>
            <person name="Sun D."/>
            <person name="Schwartz K.J."/>
            <person name="Yoon K."/>
        </authorList>
    </citation>
    <scope>NUCLEOTIDE SEQUENCE [LARGE SCALE GENOMIC DNA]</scope>
    <source>
        <strain evidence="4">CDK2</strain>
    </source>
</reference>
<dbReference type="PIRSF" id="PIRSF000883">
    <property type="entry name" value="Pesterase_MJ0912"/>
    <property type="match status" value="1"/>
</dbReference>
<accession>A0A0P7H782</accession>
<dbReference type="EC" id="3.1.4.-" evidence="1"/>
<evidence type="ECO:0000313" key="3">
    <source>
        <dbReference type="EMBL" id="KPN29216.1"/>
    </source>
</evidence>
<dbReference type="EMBL" id="LGUC01000002">
    <property type="protein sequence ID" value="KPN29216.1"/>
    <property type="molecule type" value="Genomic_DNA"/>
</dbReference>
<dbReference type="STRING" id="699431.SY89_03450"/>
<dbReference type="Pfam" id="PF12850">
    <property type="entry name" value="Metallophos_2"/>
    <property type="match status" value="1"/>
</dbReference>
<evidence type="ECO:0000313" key="4">
    <source>
        <dbReference type="Proteomes" id="UP000050535"/>
    </source>
</evidence>
<dbReference type="InterPro" id="IPR011152">
    <property type="entry name" value="Pesterase_MJ0912"/>
</dbReference>
<dbReference type="NCBIfam" id="TIGR00040">
    <property type="entry name" value="yfcE"/>
    <property type="match status" value="1"/>
</dbReference>
<dbReference type="InterPro" id="IPR000979">
    <property type="entry name" value="Phosphodiesterase_MJ0936/Vps29"/>
</dbReference>
<gene>
    <name evidence="3" type="ORF">SY89_03450</name>
</gene>
<dbReference type="GO" id="GO:0005737">
    <property type="term" value="C:cytoplasm"/>
    <property type="evidence" value="ECO:0007669"/>
    <property type="project" value="TreeGrafter"/>
</dbReference>
<dbReference type="InterPro" id="IPR029052">
    <property type="entry name" value="Metallo-depent_PP-like"/>
</dbReference>
<dbReference type="SUPFAM" id="SSF56300">
    <property type="entry name" value="Metallo-dependent phosphatases"/>
    <property type="match status" value="1"/>
</dbReference>